<evidence type="ECO:0000313" key="2">
    <source>
        <dbReference type="Proteomes" id="UP000887013"/>
    </source>
</evidence>
<organism evidence="1 2">
    <name type="scientific">Nephila pilipes</name>
    <name type="common">Giant wood spider</name>
    <name type="synonym">Nephila maculata</name>
    <dbReference type="NCBI Taxonomy" id="299642"/>
    <lineage>
        <taxon>Eukaryota</taxon>
        <taxon>Metazoa</taxon>
        <taxon>Ecdysozoa</taxon>
        <taxon>Arthropoda</taxon>
        <taxon>Chelicerata</taxon>
        <taxon>Arachnida</taxon>
        <taxon>Araneae</taxon>
        <taxon>Araneomorphae</taxon>
        <taxon>Entelegynae</taxon>
        <taxon>Araneoidea</taxon>
        <taxon>Nephilidae</taxon>
        <taxon>Nephila</taxon>
    </lineage>
</organism>
<dbReference type="EMBL" id="BMAW01009945">
    <property type="protein sequence ID" value="GFT16553.1"/>
    <property type="molecule type" value="Genomic_DNA"/>
</dbReference>
<evidence type="ECO:0000313" key="1">
    <source>
        <dbReference type="EMBL" id="GFT16553.1"/>
    </source>
</evidence>
<reference evidence="1" key="1">
    <citation type="submission" date="2020-08" db="EMBL/GenBank/DDBJ databases">
        <title>Multicomponent nature underlies the extraordinary mechanical properties of spider dragline silk.</title>
        <authorList>
            <person name="Kono N."/>
            <person name="Nakamura H."/>
            <person name="Mori M."/>
            <person name="Yoshida Y."/>
            <person name="Ohtoshi R."/>
            <person name="Malay A.D."/>
            <person name="Moran D.A.P."/>
            <person name="Tomita M."/>
            <person name="Numata K."/>
            <person name="Arakawa K."/>
        </authorList>
    </citation>
    <scope>NUCLEOTIDE SEQUENCE</scope>
</reference>
<dbReference type="AlphaFoldDB" id="A0A8X6NIF2"/>
<gene>
    <name evidence="1" type="ORF">NPIL_665501</name>
</gene>
<proteinExistence type="predicted"/>
<dbReference type="Proteomes" id="UP000887013">
    <property type="component" value="Unassembled WGS sequence"/>
</dbReference>
<protein>
    <submittedName>
        <fullName evidence="1">Uncharacterized protein</fullName>
    </submittedName>
</protein>
<keyword evidence="2" id="KW-1185">Reference proteome</keyword>
<accession>A0A8X6NIF2</accession>
<comment type="caution">
    <text evidence="1">The sequence shown here is derived from an EMBL/GenBank/DDBJ whole genome shotgun (WGS) entry which is preliminary data.</text>
</comment>
<sequence>MRHHFTFQTLQVLRITQKQPIFQLNGGEKSFNRFEISGWFFGQAHEEFIAHEARNEKRIFPSKVKIAHASVGITAVCSVLSSRHCVYTLLPEDNARSNSEDVQSNDPLMG</sequence>
<name>A0A8X6NIF2_NEPPI</name>